<dbReference type="Gramene" id="TraesCAD_scaffold_005370_01G000200.1">
    <property type="protein sequence ID" value="TraesCAD_scaffold_005370_01G000200.1"/>
    <property type="gene ID" value="TraesCAD_scaffold_005370_01G000200"/>
</dbReference>
<name>A0A3B6PLF1_WHEAT</name>
<keyword evidence="1" id="KW-0812">Transmembrane</keyword>
<dbReference type="AlphaFoldDB" id="A0A3B6PLF1"/>
<protein>
    <submittedName>
        <fullName evidence="2">Uncharacterized protein</fullName>
    </submittedName>
</protein>
<proteinExistence type="predicted"/>
<dbReference type="Gramene" id="TraesWEE_scaffold_026092_01G000200.1">
    <property type="protein sequence ID" value="TraesWEE_scaffold_026092_01G000200.1"/>
    <property type="gene ID" value="TraesWEE_scaffold_026092_01G000200"/>
</dbReference>
<accession>A0A3B6PLF1</accession>
<evidence type="ECO:0000313" key="3">
    <source>
        <dbReference type="Proteomes" id="UP000019116"/>
    </source>
</evidence>
<dbReference type="EnsemblPlants" id="TraesCS6B02G185900.1">
    <property type="protein sequence ID" value="TraesCS6B02G185900.1"/>
    <property type="gene ID" value="TraesCS6B02G185900"/>
</dbReference>
<evidence type="ECO:0000313" key="2">
    <source>
        <dbReference type="EnsemblPlants" id="TraesCS6B02G185900.1"/>
    </source>
</evidence>
<dbReference type="PANTHER" id="PTHR33680">
    <property type="entry name" value="OS07G0190500 PROTEIN"/>
    <property type="match status" value="1"/>
</dbReference>
<sequence>MSVSSAMSSLGGRAVEVPLIRCPHCRTRVKFYLSNTDTHEGWLFYKCINGPCGFWHWELEYIVYLVEHRFLNGNEAVDAIGAAEDRREQLLREREERARLAGIAAGIYDRRPSGSPMTKQQADALLCLGREMLLVLKAMMGSFLLLCVMFGISLLKK</sequence>
<reference evidence="2" key="2">
    <citation type="submission" date="2018-10" db="UniProtKB">
        <authorList>
            <consortium name="EnsemblPlants"/>
        </authorList>
    </citation>
    <scope>IDENTIFICATION</scope>
</reference>
<dbReference type="Gramene" id="TraesROB_scaffold_031804_01G000100.1">
    <property type="protein sequence ID" value="TraesROB_scaffold_031804_01G000100.1"/>
    <property type="gene ID" value="TraesROB_scaffold_031804_01G000100"/>
</dbReference>
<dbReference type="Gramene" id="TraesCS6B02G185900.1">
    <property type="protein sequence ID" value="TraesCS6B02G185900.1"/>
    <property type="gene ID" value="TraesCS6B02G185900"/>
</dbReference>
<dbReference type="Proteomes" id="UP000019116">
    <property type="component" value="Chromosome 6B"/>
</dbReference>
<keyword evidence="1" id="KW-0472">Membrane</keyword>
<feature type="transmembrane region" description="Helical" evidence="1">
    <location>
        <begin position="134"/>
        <end position="155"/>
    </location>
</feature>
<keyword evidence="1" id="KW-1133">Transmembrane helix</keyword>
<dbReference type="PANTHER" id="PTHR33680:SF7">
    <property type="entry name" value="OS02G0474200 PROTEIN"/>
    <property type="match status" value="1"/>
</dbReference>
<organism evidence="2">
    <name type="scientific">Triticum aestivum</name>
    <name type="common">Wheat</name>
    <dbReference type="NCBI Taxonomy" id="4565"/>
    <lineage>
        <taxon>Eukaryota</taxon>
        <taxon>Viridiplantae</taxon>
        <taxon>Streptophyta</taxon>
        <taxon>Embryophyta</taxon>
        <taxon>Tracheophyta</taxon>
        <taxon>Spermatophyta</taxon>
        <taxon>Magnoliopsida</taxon>
        <taxon>Liliopsida</taxon>
        <taxon>Poales</taxon>
        <taxon>Poaceae</taxon>
        <taxon>BOP clade</taxon>
        <taxon>Pooideae</taxon>
        <taxon>Triticodae</taxon>
        <taxon>Triticeae</taxon>
        <taxon>Triticinae</taxon>
        <taxon>Triticum</taxon>
    </lineage>
</organism>
<keyword evidence="3" id="KW-1185">Reference proteome</keyword>
<dbReference type="Gramene" id="TraesCS6B03G0473800.1">
    <property type="protein sequence ID" value="TraesCS6B03G0473800.1.CDS"/>
    <property type="gene ID" value="TraesCS6B03G0473800"/>
</dbReference>
<evidence type="ECO:0000256" key="1">
    <source>
        <dbReference type="SAM" id="Phobius"/>
    </source>
</evidence>
<reference evidence="2" key="1">
    <citation type="submission" date="2018-08" db="EMBL/GenBank/DDBJ databases">
        <authorList>
            <person name="Rossello M."/>
        </authorList>
    </citation>
    <scope>NUCLEOTIDE SEQUENCE [LARGE SCALE GENOMIC DNA]</scope>
    <source>
        <strain evidence="2">cv. Chinese Spring</strain>
    </source>
</reference>